<organism evidence="2 3">
    <name type="scientific">Datura stramonium</name>
    <name type="common">Jimsonweed</name>
    <name type="synonym">Common thornapple</name>
    <dbReference type="NCBI Taxonomy" id="4076"/>
    <lineage>
        <taxon>Eukaryota</taxon>
        <taxon>Viridiplantae</taxon>
        <taxon>Streptophyta</taxon>
        <taxon>Embryophyta</taxon>
        <taxon>Tracheophyta</taxon>
        <taxon>Spermatophyta</taxon>
        <taxon>Magnoliopsida</taxon>
        <taxon>eudicotyledons</taxon>
        <taxon>Gunneridae</taxon>
        <taxon>Pentapetalae</taxon>
        <taxon>asterids</taxon>
        <taxon>lamiids</taxon>
        <taxon>Solanales</taxon>
        <taxon>Solanaceae</taxon>
        <taxon>Solanoideae</taxon>
        <taxon>Datureae</taxon>
        <taxon>Datura</taxon>
    </lineage>
</organism>
<keyword evidence="3" id="KW-1185">Reference proteome</keyword>
<gene>
    <name evidence="2" type="ORF">HAX54_047123</name>
</gene>
<comment type="caution">
    <text evidence="2">The sequence shown here is derived from an EMBL/GenBank/DDBJ whole genome shotgun (WGS) entry which is preliminary data.</text>
</comment>
<dbReference type="Proteomes" id="UP000823775">
    <property type="component" value="Unassembled WGS sequence"/>
</dbReference>
<sequence>MTKSEDKTGERWSIDGELGKWEADGDAGRALRRGDVADAATAVELPNGSGDWVTPLTGRVETPSALPRSSAGRAEGRQGRGTVVALAGWQRGLEIGIVDLPSVGQIDNMKE</sequence>
<dbReference type="EMBL" id="JACEIK010007549">
    <property type="protein sequence ID" value="MCE3050400.1"/>
    <property type="molecule type" value="Genomic_DNA"/>
</dbReference>
<reference evidence="2 3" key="1">
    <citation type="journal article" date="2021" name="BMC Genomics">
        <title>Datura genome reveals duplications of psychoactive alkaloid biosynthetic genes and high mutation rate following tissue culture.</title>
        <authorList>
            <person name="Rajewski A."/>
            <person name="Carter-House D."/>
            <person name="Stajich J."/>
            <person name="Litt A."/>
        </authorList>
    </citation>
    <scope>NUCLEOTIDE SEQUENCE [LARGE SCALE GENOMIC DNA]</scope>
    <source>
        <strain evidence="2">AR-01</strain>
    </source>
</reference>
<evidence type="ECO:0000313" key="3">
    <source>
        <dbReference type="Proteomes" id="UP000823775"/>
    </source>
</evidence>
<evidence type="ECO:0000256" key="1">
    <source>
        <dbReference type="SAM" id="MobiDB-lite"/>
    </source>
</evidence>
<proteinExistence type="predicted"/>
<feature type="region of interest" description="Disordered" evidence="1">
    <location>
        <begin position="47"/>
        <end position="80"/>
    </location>
</feature>
<feature type="region of interest" description="Disordered" evidence="1">
    <location>
        <begin position="1"/>
        <end position="20"/>
    </location>
</feature>
<evidence type="ECO:0000313" key="2">
    <source>
        <dbReference type="EMBL" id="MCE3050400.1"/>
    </source>
</evidence>
<name>A0ABS8WHX8_DATST</name>
<accession>A0ABS8WHX8</accession>
<protein>
    <submittedName>
        <fullName evidence="2">Uncharacterized protein</fullName>
    </submittedName>
</protein>